<dbReference type="SUPFAM" id="SSF144091">
    <property type="entry name" value="Rhomboid-like"/>
    <property type="match status" value="1"/>
</dbReference>
<dbReference type="PANTHER" id="PTHR43731:SF14">
    <property type="entry name" value="PRESENILIN-ASSOCIATED RHOMBOID-LIKE PROTEIN, MITOCHONDRIAL"/>
    <property type="match status" value="1"/>
</dbReference>
<sequence>MTSELRYRLKEQAIMLALIGVICLVYLSQLVFGDAWFLSSMVVPNQIVASWNLALAGELDLRSFVPMVSYAFLHGGFEHLAFNMLYLWIFGGLAVQLIGSRWMLIVFFLTAACGCVLHVVMNADSPIPMLGASGAVMGFEGLYLGMVVRWRLPNPKIWPMAHAIPPAHLAALGIIGLVMDYMGYLGGDLGVAYSAHLGGFIGGVVVASLVVPRPRGL</sequence>
<accession>A0A8J7SKZ6</accession>
<dbReference type="InterPro" id="IPR035952">
    <property type="entry name" value="Rhomboid-like_sf"/>
</dbReference>
<evidence type="ECO:0000256" key="3">
    <source>
        <dbReference type="ARBA" id="ARBA00022692"/>
    </source>
</evidence>
<dbReference type="RefSeq" id="WP_200311110.1">
    <property type="nucleotide sequence ID" value="NZ_JAENIM010000039.1"/>
</dbReference>
<dbReference type="Proteomes" id="UP000624703">
    <property type="component" value="Unassembled WGS sequence"/>
</dbReference>
<feature type="transmembrane region" description="Helical" evidence="7">
    <location>
        <begin position="102"/>
        <end position="121"/>
    </location>
</feature>
<organism evidence="9 10">
    <name type="scientific">Persicirhabdus sediminis</name>
    <dbReference type="NCBI Taxonomy" id="454144"/>
    <lineage>
        <taxon>Bacteria</taxon>
        <taxon>Pseudomonadati</taxon>
        <taxon>Verrucomicrobiota</taxon>
        <taxon>Verrucomicrobiia</taxon>
        <taxon>Verrucomicrobiales</taxon>
        <taxon>Verrucomicrobiaceae</taxon>
        <taxon>Persicirhabdus</taxon>
    </lineage>
</organism>
<keyword evidence="4" id="KW-0378">Hydrolase</keyword>
<keyword evidence="10" id="KW-1185">Reference proteome</keyword>
<evidence type="ECO:0000256" key="1">
    <source>
        <dbReference type="ARBA" id="ARBA00004141"/>
    </source>
</evidence>
<dbReference type="GO" id="GO:0006508">
    <property type="term" value="P:proteolysis"/>
    <property type="evidence" value="ECO:0007669"/>
    <property type="project" value="UniProtKB-KW"/>
</dbReference>
<evidence type="ECO:0000259" key="8">
    <source>
        <dbReference type="Pfam" id="PF01694"/>
    </source>
</evidence>
<dbReference type="Pfam" id="PF01694">
    <property type="entry name" value="Rhomboid"/>
    <property type="match status" value="1"/>
</dbReference>
<protein>
    <submittedName>
        <fullName evidence="9">Rhomboid family intramembrane serine protease</fullName>
    </submittedName>
</protein>
<feature type="transmembrane region" description="Helical" evidence="7">
    <location>
        <begin position="127"/>
        <end position="148"/>
    </location>
</feature>
<dbReference type="AlphaFoldDB" id="A0A8J7SKZ6"/>
<dbReference type="InterPro" id="IPR022764">
    <property type="entry name" value="Peptidase_S54_rhomboid_dom"/>
</dbReference>
<name>A0A8J7SKZ6_9BACT</name>
<feature type="domain" description="Peptidase S54 rhomboid" evidence="8">
    <location>
        <begin position="64"/>
        <end position="211"/>
    </location>
</feature>
<keyword evidence="6 7" id="KW-0472">Membrane</keyword>
<dbReference type="InterPro" id="IPR050925">
    <property type="entry name" value="Rhomboid_protease_S54"/>
</dbReference>
<keyword evidence="9" id="KW-0645">Protease</keyword>
<comment type="subcellular location">
    <subcellularLocation>
        <location evidence="1">Membrane</location>
        <topology evidence="1">Multi-pass membrane protein</topology>
    </subcellularLocation>
</comment>
<keyword evidence="3 7" id="KW-0812">Transmembrane</keyword>
<evidence type="ECO:0000313" key="10">
    <source>
        <dbReference type="Proteomes" id="UP000624703"/>
    </source>
</evidence>
<proteinExistence type="inferred from homology"/>
<dbReference type="GO" id="GO:0016020">
    <property type="term" value="C:membrane"/>
    <property type="evidence" value="ECO:0007669"/>
    <property type="project" value="UniProtKB-SubCell"/>
</dbReference>
<keyword evidence="5 7" id="KW-1133">Transmembrane helix</keyword>
<feature type="transmembrane region" description="Helical" evidence="7">
    <location>
        <begin position="191"/>
        <end position="211"/>
    </location>
</feature>
<dbReference type="EMBL" id="JAENIM010000039">
    <property type="protein sequence ID" value="MBK1791095.1"/>
    <property type="molecule type" value="Genomic_DNA"/>
</dbReference>
<dbReference type="GO" id="GO:0004252">
    <property type="term" value="F:serine-type endopeptidase activity"/>
    <property type="evidence" value="ECO:0007669"/>
    <property type="project" value="InterPro"/>
</dbReference>
<gene>
    <name evidence="9" type="ORF">JIN82_08020</name>
</gene>
<reference evidence="9" key="1">
    <citation type="submission" date="2021-01" db="EMBL/GenBank/DDBJ databases">
        <title>Modified the classification status of verrucomicrobia.</title>
        <authorList>
            <person name="Feng X."/>
        </authorList>
    </citation>
    <scope>NUCLEOTIDE SEQUENCE</scope>
    <source>
        <strain evidence="9">_KCTC 22039</strain>
    </source>
</reference>
<feature type="transmembrane region" description="Helical" evidence="7">
    <location>
        <begin position="160"/>
        <end position="179"/>
    </location>
</feature>
<comment type="caution">
    <text evidence="9">The sequence shown here is derived from an EMBL/GenBank/DDBJ whole genome shotgun (WGS) entry which is preliminary data.</text>
</comment>
<dbReference type="PANTHER" id="PTHR43731">
    <property type="entry name" value="RHOMBOID PROTEASE"/>
    <property type="match status" value="1"/>
</dbReference>
<evidence type="ECO:0000256" key="7">
    <source>
        <dbReference type="SAM" id="Phobius"/>
    </source>
</evidence>
<dbReference type="Gene3D" id="1.20.1540.10">
    <property type="entry name" value="Rhomboid-like"/>
    <property type="match status" value="1"/>
</dbReference>
<evidence type="ECO:0000313" key="9">
    <source>
        <dbReference type="EMBL" id="MBK1791095.1"/>
    </source>
</evidence>
<evidence type="ECO:0000256" key="6">
    <source>
        <dbReference type="ARBA" id="ARBA00023136"/>
    </source>
</evidence>
<evidence type="ECO:0000256" key="4">
    <source>
        <dbReference type="ARBA" id="ARBA00022801"/>
    </source>
</evidence>
<feature type="transmembrane region" description="Helical" evidence="7">
    <location>
        <begin position="12"/>
        <end position="32"/>
    </location>
</feature>
<evidence type="ECO:0000256" key="5">
    <source>
        <dbReference type="ARBA" id="ARBA00022989"/>
    </source>
</evidence>
<evidence type="ECO:0000256" key="2">
    <source>
        <dbReference type="ARBA" id="ARBA00009045"/>
    </source>
</evidence>
<comment type="similarity">
    <text evidence="2">Belongs to the peptidase S54 family.</text>
</comment>
<feature type="transmembrane region" description="Helical" evidence="7">
    <location>
        <begin position="67"/>
        <end position="90"/>
    </location>
</feature>